<evidence type="ECO:0000256" key="5">
    <source>
        <dbReference type="ARBA" id="ARBA00022793"/>
    </source>
</evidence>
<dbReference type="PANTHER" id="PTHR43466">
    <property type="entry name" value="2-OXO-4-HYDROXY-4-CARBOXY-5-UREIDOIMIDAZOLINE DECARBOXYLASE-RELATED"/>
    <property type="match status" value="1"/>
</dbReference>
<dbReference type="SUPFAM" id="SSF158694">
    <property type="entry name" value="UraD-Like"/>
    <property type="match status" value="1"/>
</dbReference>
<evidence type="ECO:0000256" key="1">
    <source>
        <dbReference type="ARBA" id="ARBA00001163"/>
    </source>
</evidence>
<keyword evidence="5" id="KW-0210">Decarboxylase</keyword>
<dbReference type="InterPro" id="IPR018020">
    <property type="entry name" value="OHCU_decarboxylase"/>
</dbReference>
<dbReference type="NCBIfam" id="TIGR03180">
    <property type="entry name" value="UraD_2"/>
    <property type="match status" value="1"/>
</dbReference>
<dbReference type="Pfam" id="PF09349">
    <property type="entry name" value="OHCU_decarbox"/>
    <property type="match status" value="1"/>
</dbReference>
<dbReference type="Proteomes" id="UP000282674">
    <property type="component" value="Unassembled WGS sequence"/>
</dbReference>
<feature type="domain" description="Oxo-4-hydroxy-4-carboxy-5-ureidoimidazoline decarboxylase" evidence="7">
    <location>
        <begin position="4"/>
        <end position="149"/>
    </location>
</feature>
<gene>
    <name evidence="8" type="primary">uraD</name>
    <name evidence="8" type="ORF">EBO15_23880</name>
</gene>
<reference evidence="8 9" key="1">
    <citation type="submission" date="2018-10" db="EMBL/GenBank/DDBJ databases">
        <title>Isolation from soil.</title>
        <authorList>
            <person name="Hu J."/>
        </authorList>
    </citation>
    <scope>NUCLEOTIDE SEQUENCE [LARGE SCALE GENOMIC DNA]</scope>
    <source>
        <strain evidence="8 9">NEAU-Ht49</strain>
    </source>
</reference>
<comment type="catalytic activity">
    <reaction evidence="1">
        <text>5-hydroxy-2-oxo-4-ureido-2,5-dihydro-1H-imidazole-5-carboxylate + H(+) = (S)-allantoin + CO2</text>
        <dbReference type="Rhea" id="RHEA:26301"/>
        <dbReference type="ChEBI" id="CHEBI:15378"/>
        <dbReference type="ChEBI" id="CHEBI:15678"/>
        <dbReference type="ChEBI" id="CHEBI:16526"/>
        <dbReference type="ChEBI" id="CHEBI:58639"/>
        <dbReference type="EC" id="4.1.1.97"/>
    </reaction>
</comment>
<accession>A0A3M2LWD1</accession>
<comment type="caution">
    <text evidence="8">The sequence shown here is derived from an EMBL/GenBank/DDBJ whole genome shotgun (WGS) entry which is preliminary data.</text>
</comment>
<dbReference type="PANTHER" id="PTHR43466:SF1">
    <property type="entry name" value="2-OXO-4-HYDROXY-4-CARBOXY-5-UREIDOIMIDAZOLINE DECARBOXYLASE-RELATED"/>
    <property type="match status" value="1"/>
</dbReference>
<dbReference type="AlphaFoldDB" id="A0A3M2LWD1"/>
<dbReference type="InterPro" id="IPR036778">
    <property type="entry name" value="OHCU_decarboxylase_sf"/>
</dbReference>
<keyword evidence="6 8" id="KW-0456">Lyase</keyword>
<organism evidence="8 9">
    <name type="scientific">Actinomadura harenae</name>
    <dbReference type="NCBI Taxonomy" id="2483351"/>
    <lineage>
        <taxon>Bacteria</taxon>
        <taxon>Bacillati</taxon>
        <taxon>Actinomycetota</taxon>
        <taxon>Actinomycetes</taxon>
        <taxon>Streptosporangiales</taxon>
        <taxon>Thermomonosporaceae</taxon>
        <taxon>Actinomadura</taxon>
    </lineage>
</organism>
<keyword evidence="4" id="KW-0659">Purine metabolism</keyword>
<evidence type="ECO:0000256" key="6">
    <source>
        <dbReference type="ARBA" id="ARBA00023239"/>
    </source>
</evidence>
<dbReference type="GO" id="GO:0006144">
    <property type="term" value="P:purine nucleobase metabolic process"/>
    <property type="evidence" value="ECO:0007669"/>
    <property type="project" value="UniProtKB-KW"/>
</dbReference>
<dbReference type="GO" id="GO:0019628">
    <property type="term" value="P:urate catabolic process"/>
    <property type="evidence" value="ECO:0007669"/>
    <property type="project" value="TreeGrafter"/>
</dbReference>
<evidence type="ECO:0000313" key="9">
    <source>
        <dbReference type="Proteomes" id="UP000282674"/>
    </source>
</evidence>
<name>A0A3M2LWD1_9ACTN</name>
<dbReference type="OrthoDB" id="5243781at2"/>
<dbReference type="GO" id="GO:0051997">
    <property type="term" value="F:2-oxo-4-hydroxy-4-carboxy-5-ureidoimidazoline decarboxylase activity"/>
    <property type="evidence" value="ECO:0007669"/>
    <property type="project" value="UniProtKB-EC"/>
</dbReference>
<dbReference type="Gene3D" id="1.10.3330.10">
    <property type="entry name" value="Oxo-4-hydroxy-4-carboxy-5-ureidoimidazoline decarboxylase"/>
    <property type="match status" value="1"/>
</dbReference>
<keyword evidence="9" id="KW-1185">Reference proteome</keyword>
<dbReference type="NCBIfam" id="NF010372">
    <property type="entry name" value="PRK13798.1"/>
    <property type="match status" value="1"/>
</dbReference>
<dbReference type="EC" id="4.1.1.97" evidence="3"/>
<dbReference type="InterPro" id="IPR017595">
    <property type="entry name" value="OHCU_decarboxylase-2"/>
</dbReference>
<comment type="pathway">
    <text evidence="2">Purine metabolism; urate degradation; (S)-allantoin from urate: step 3/3.</text>
</comment>
<evidence type="ECO:0000259" key="7">
    <source>
        <dbReference type="Pfam" id="PF09349"/>
    </source>
</evidence>
<dbReference type="EMBL" id="RFFG01000045">
    <property type="protein sequence ID" value="RMI41210.1"/>
    <property type="molecule type" value="Genomic_DNA"/>
</dbReference>
<evidence type="ECO:0000256" key="2">
    <source>
        <dbReference type="ARBA" id="ARBA00004754"/>
    </source>
</evidence>
<proteinExistence type="predicted"/>
<evidence type="ECO:0000313" key="8">
    <source>
        <dbReference type="EMBL" id="RMI41210.1"/>
    </source>
</evidence>
<evidence type="ECO:0000256" key="4">
    <source>
        <dbReference type="ARBA" id="ARBA00022631"/>
    </source>
</evidence>
<protein>
    <recommendedName>
        <fullName evidence="3">2-oxo-4-hydroxy-4-carboxy-5-ureidoimidazoline decarboxylase</fullName>
        <ecNumber evidence="3">4.1.1.97</ecNumber>
    </recommendedName>
</protein>
<sequence length="155" mass="16199">MVAEAELLTCCASRRWAVEVAGGRPYASLAALAEASGKALQDLDWTDVLEALAAHPRIGERVAGGEREARWSRGEQAGAAGGGDAVQAALVEGNRAYEERFGHVFLICATGKTAEEILADLRVRRGNDDGTEVAAVRSELAAITALRLAKLIGGA</sequence>
<evidence type="ECO:0000256" key="3">
    <source>
        <dbReference type="ARBA" id="ARBA00012257"/>
    </source>
</evidence>